<evidence type="ECO:0000259" key="3">
    <source>
        <dbReference type="Pfam" id="PF03358"/>
    </source>
</evidence>
<dbReference type="PANTHER" id="PTHR43278:SF2">
    <property type="entry name" value="IRON-SULFUR FLAVOPROTEIN"/>
    <property type="match status" value="1"/>
</dbReference>
<evidence type="ECO:0000313" key="5">
    <source>
        <dbReference type="Proteomes" id="UP000003157"/>
    </source>
</evidence>
<dbReference type="Proteomes" id="UP000003157">
    <property type="component" value="Unassembled WGS sequence"/>
</dbReference>
<dbReference type="eggNOG" id="COG0655">
    <property type="taxonomic scope" value="Bacteria"/>
</dbReference>
<keyword evidence="5" id="KW-1185">Reference proteome</keyword>
<organism evidence="4 5">
    <name type="scientific">Coprobacillus cateniformis</name>
    <dbReference type="NCBI Taxonomy" id="100884"/>
    <lineage>
        <taxon>Bacteria</taxon>
        <taxon>Bacillati</taxon>
        <taxon>Bacillota</taxon>
        <taxon>Erysipelotrichia</taxon>
        <taxon>Erysipelotrichales</taxon>
        <taxon>Coprobacillaceae</taxon>
        <taxon>Coprobacillus</taxon>
    </lineage>
</organism>
<keyword evidence="1" id="KW-0285">Flavoprotein</keyword>
<evidence type="ECO:0000313" key="4">
    <source>
        <dbReference type="EMBL" id="EFW05924.1"/>
    </source>
</evidence>
<dbReference type="Pfam" id="PF03358">
    <property type="entry name" value="FMN_red"/>
    <property type="match status" value="1"/>
</dbReference>
<accession>E7G803</accession>
<name>E7G803_9FIRM</name>
<comment type="caution">
    <text evidence="4">The sequence shown here is derived from an EMBL/GenBank/DDBJ whole genome shotgun (WGS) entry which is preliminary data.</text>
</comment>
<dbReference type="STRING" id="100884.GCA_000269565_00812"/>
<gene>
    <name evidence="4" type="ORF">HMPREF9488_00891</name>
</gene>
<dbReference type="EMBL" id="ADKX01000012">
    <property type="protein sequence ID" value="EFW05924.1"/>
    <property type="molecule type" value="Genomic_DNA"/>
</dbReference>
<dbReference type="Gene3D" id="3.40.50.360">
    <property type="match status" value="1"/>
</dbReference>
<dbReference type="GeneID" id="78228701"/>
<proteinExistence type="predicted"/>
<dbReference type="InterPro" id="IPR029039">
    <property type="entry name" value="Flavoprotein-like_sf"/>
</dbReference>
<dbReference type="PANTHER" id="PTHR43278">
    <property type="entry name" value="NAD(P)H-DEPENDENT FMN-CONTAINING OXIDOREDUCTASE YWQN-RELATED"/>
    <property type="match status" value="1"/>
</dbReference>
<dbReference type="InterPro" id="IPR051796">
    <property type="entry name" value="ISF_SsuE-like"/>
</dbReference>
<dbReference type="OrthoDB" id="9805976at2"/>
<dbReference type="SUPFAM" id="SSF52218">
    <property type="entry name" value="Flavoproteins"/>
    <property type="match status" value="1"/>
</dbReference>
<dbReference type="HOGENOM" id="CLU_050993_6_1_9"/>
<dbReference type="AlphaFoldDB" id="E7G803"/>
<sequence length="187" mass="21041">MENKNVIVISTSLRKGGNSDLLADAFVKGAMEKGNHVEKISLVSQDIHFCKGCLVCQKGTECIIKDDANEIIHKIKDADVIVFATPVYFYEMSGQMKTLLDRTNPLFIDDYHFRDVYLLATCADENEKSIDNLIHGLYGWIDCFEHSSLRGVIKGVGIDQYGDVNNHHDILEQAYEMGKNIENRGNP</sequence>
<evidence type="ECO:0000256" key="2">
    <source>
        <dbReference type="ARBA" id="ARBA00022643"/>
    </source>
</evidence>
<reference evidence="4 5" key="1">
    <citation type="submission" date="2010-12" db="EMBL/GenBank/DDBJ databases">
        <title>The Genome Sequence of Coprobacillus sp. strain 29_1.</title>
        <authorList>
            <consortium name="The Broad Institute Genome Sequencing Platform"/>
            <person name="Earl A."/>
            <person name="Ward D."/>
            <person name="Feldgarden M."/>
            <person name="Gevers D."/>
            <person name="Daigneault M."/>
            <person name="Sibley C.D."/>
            <person name="White A."/>
            <person name="Strauss J."/>
            <person name="Allen-Vercoe E."/>
            <person name="Young S.K."/>
            <person name="Zeng Q."/>
            <person name="Gargeya S."/>
            <person name="Fitzgerald M."/>
            <person name="Haas B."/>
            <person name="Abouelleil A."/>
            <person name="Alvarado L."/>
            <person name="Arachchi H.M."/>
            <person name="Berlin A."/>
            <person name="Brown A."/>
            <person name="Chapman S.B."/>
            <person name="Chen Z."/>
            <person name="Dunbar C."/>
            <person name="Freedman E."/>
            <person name="Gearin G."/>
            <person name="Gellesch M."/>
            <person name="Goldberg J."/>
            <person name="Griggs A."/>
            <person name="Gujja S."/>
            <person name="Heilman E."/>
            <person name="Heiman D."/>
            <person name="Howarth C."/>
            <person name="Larson L."/>
            <person name="Lui A."/>
            <person name="MacDonald P.J.P."/>
            <person name="Mehta T."/>
            <person name="Montmayeur A."/>
            <person name="Murphy C."/>
            <person name="Neiman D."/>
            <person name="Pearson M."/>
            <person name="Priest M."/>
            <person name="Roberts A."/>
            <person name="Saif S."/>
            <person name="Shea T."/>
            <person name="Shenoy N."/>
            <person name="Sisk P."/>
            <person name="Stolte C."/>
            <person name="Sykes S."/>
            <person name="White J."/>
            <person name="Yandava C."/>
            <person name="Nusbaum C."/>
            <person name="Birren B."/>
        </authorList>
    </citation>
    <scope>NUCLEOTIDE SEQUENCE [LARGE SCALE GENOMIC DNA]</scope>
    <source>
        <strain evidence="4 5">29_1</strain>
    </source>
</reference>
<evidence type="ECO:0000256" key="1">
    <source>
        <dbReference type="ARBA" id="ARBA00022630"/>
    </source>
</evidence>
<dbReference type="InterPro" id="IPR005025">
    <property type="entry name" value="FMN_Rdtase-like_dom"/>
</dbReference>
<protein>
    <submittedName>
        <fullName evidence="4">Iron-sulfur flavoprotein</fullName>
    </submittedName>
</protein>
<keyword evidence="2" id="KW-0288">FMN</keyword>
<feature type="domain" description="NADPH-dependent FMN reductase-like" evidence="3">
    <location>
        <begin position="5"/>
        <end position="117"/>
    </location>
</feature>
<dbReference type="GO" id="GO:0016491">
    <property type="term" value="F:oxidoreductase activity"/>
    <property type="evidence" value="ECO:0007669"/>
    <property type="project" value="InterPro"/>
</dbReference>
<dbReference type="RefSeq" id="WP_008788007.1">
    <property type="nucleotide sequence ID" value="NZ_AKCB01000001.1"/>
</dbReference>